<evidence type="ECO:0000256" key="1">
    <source>
        <dbReference type="ARBA" id="ARBA00001933"/>
    </source>
</evidence>
<evidence type="ECO:0000256" key="3">
    <source>
        <dbReference type="ARBA" id="ARBA00022576"/>
    </source>
</evidence>
<gene>
    <name evidence="7" type="ORF">M4L89_11600</name>
</gene>
<dbReference type="SUPFAM" id="SSF53383">
    <property type="entry name" value="PLP-dependent transferases"/>
    <property type="match status" value="1"/>
</dbReference>
<dbReference type="InterPro" id="IPR050596">
    <property type="entry name" value="AspAT/PAT-like"/>
</dbReference>
<evidence type="ECO:0000313" key="7">
    <source>
        <dbReference type="EMBL" id="MDG0846869.1"/>
    </source>
</evidence>
<dbReference type="KEGG" id="seqo:SE1039_17230"/>
<dbReference type="AlphaFoldDB" id="A0A9X4QZJ5"/>
<keyword evidence="4" id="KW-0808">Transferase</keyword>
<keyword evidence="8" id="KW-1185">Reference proteome</keyword>
<dbReference type="CDD" id="cd00609">
    <property type="entry name" value="AAT_like"/>
    <property type="match status" value="1"/>
</dbReference>
<organism evidence="7 8">
    <name type="scientific">Staphylococcus equorum</name>
    <dbReference type="NCBI Taxonomy" id="246432"/>
    <lineage>
        <taxon>Bacteria</taxon>
        <taxon>Bacillati</taxon>
        <taxon>Bacillota</taxon>
        <taxon>Bacilli</taxon>
        <taxon>Bacillales</taxon>
        <taxon>Staphylococcaceae</taxon>
        <taxon>Staphylococcus</taxon>
    </lineage>
</organism>
<keyword evidence="5" id="KW-0663">Pyridoxal phosphate</keyword>
<dbReference type="NCBIfam" id="NF006388">
    <property type="entry name" value="PRK08637.1"/>
    <property type="match status" value="1"/>
</dbReference>
<comment type="similarity">
    <text evidence="2">Belongs to the class-I pyridoxal-phosphate-dependent aminotransferase family.</text>
</comment>
<evidence type="ECO:0000313" key="8">
    <source>
        <dbReference type="Proteomes" id="UP001152422"/>
    </source>
</evidence>
<evidence type="ECO:0000256" key="4">
    <source>
        <dbReference type="ARBA" id="ARBA00022679"/>
    </source>
</evidence>
<evidence type="ECO:0000259" key="6">
    <source>
        <dbReference type="Pfam" id="PF00155"/>
    </source>
</evidence>
<dbReference type="RefSeq" id="WP_002507151.1">
    <property type="nucleotide sequence ID" value="NZ_CP013114.1"/>
</dbReference>
<feature type="domain" description="Aminotransferase class I/classII large" evidence="6">
    <location>
        <begin position="73"/>
        <end position="420"/>
    </location>
</feature>
<dbReference type="InterPro" id="IPR015422">
    <property type="entry name" value="PyrdxlP-dep_Trfase_small"/>
</dbReference>
<keyword evidence="3 7" id="KW-0032">Aminotransferase</keyword>
<comment type="caution">
    <text evidence="7">The sequence shown here is derived from an EMBL/GenBank/DDBJ whole genome shotgun (WGS) entry which is preliminary data.</text>
</comment>
<name>A0A9X4QZJ5_9STAP</name>
<dbReference type="PANTHER" id="PTHR46383">
    <property type="entry name" value="ASPARTATE AMINOTRANSFERASE"/>
    <property type="match status" value="1"/>
</dbReference>
<comment type="cofactor">
    <cofactor evidence="1">
        <name>pyridoxal 5'-phosphate</name>
        <dbReference type="ChEBI" id="CHEBI:597326"/>
    </cofactor>
</comment>
<dbReference type="InterPro" id="IPR015421">
    <property type="entry name" value="PyrdxlP-dep_Trfase_major"/>
</dbReference>
<dbReference type="Proteomes" id="UP001152422">
    <property type="component" value="Unassembled WGS sequence"/>
</dbReference>
<dbReference type="InterPro" id="IPR015424">
    <property type="entry name" value="PyrdxlP-dep_Trfase"/>
</dbReference>
<dbReference type="GO" id="GO:0006520">
    <property type="term" value="P:amino acid metabolic process"/>
    <property type="evidence" value="ECO:0007669"/>
    <property type="project" value="InterPro"/>
</dbReference>
<evidence type="ECO:0000256" key="2">
    <source>
        <dbReference type="ARBA" id="ARBA00007441"/>
    </source>
</evidence>
<dbReference type="PANTHER" id="PTHR46383:SF1">
    <property type="entry name" value="ASPARTATE AMINOTRANSFERASE"/>
    <property type="match status" value="1"/>
</dbReference>
<protein>
    <submittedName>
        <fullName evidence="7">Aminotransferase class I/II-fold pyridoxal phosphate-dependent enzyme</fullName>
    </submittedName>
</protein>
<sequence length="432" mass="48833">MNPLALDLNEQLSKSNPEVADMLSDLGKLMYYPKGILSQSAEAKSTQYNATIGMATYKDSKMYANTLNDIFDHLEPDEIFPYAPPQGLESLRDLWQQKTLKENPDLDAKDMTRPILTNALTHGLSLVGDMFVDSGDTLLLPTHNWGNYKLVYSTRHSAEIETYDIFDEAGHFTTENLVNTLENYNKEKVILILNYPNNPTGYTPTKDEVHTIVAAVKSLAERGTNVIALVDDAYYGLFYEDVYTQSLFTALTNLHLDNLLPIRLDGATKEFFAWGLRVGFISFGVGNDTTKQVLEAKIKGLIRSNISSGPLPSQSAVKYVLENHETFDKEIQHNINTLQARYEVTKSVVYDEKYTSYWQAYDFNSGYFMALQVKDVDPEQLRQHLINKYSIGIIALNSTDIRIAFSCVEKDDIPHVFDSIAKAIEDLKNQNK</sequence>
<accession>A0A9X4QZJ5</accession>
<dbReference type="EMBL" id="JAMBQA010000006">
    <property type="protein sequence ID" value="MDG0846869.1"/>
    <property type="molecule type" value="Genomic_DNA"/>
</dbReference>
<proteinExistence type="inferred from homology"/>
<dbReference type="Gene3D" id="3.40.640.10">
    <property type="entry name" value="Type I PLP-dependent aspartate aminotransferase-like (Major domain)"/>
    <property type="match status" value="1"/>
</dbReference>
<reference evidence="7" key="1">
    <citation type="submission" date="2022-05" db="EMBL/GenBank/DDBJ databases">
        <title>Comparative genomics of Staphylococcus equorum isolates.</title>
        <authorList>
            <person name="Luelf R.H."/>
        </authorList>
    </citation>
    <scope>NUCLEOTIDE SEQUENCE</scope>
    <source>
        <strain evidence="7">TMW 2.2497</strain>
    </source>
</reference>
<dbReference type="GO" id="GO:0008483">
    <property type="term" value="F:transaminase activity"/>
    <property type="evidence" value="ECO:0007669"/>
    <property type="project" value="UniProtKB-KW"/>
</dbReference>
<dbReference type="InterPro" id="IPR004839">
    <property type="entry name" value="Aminotransferase_I/II_large"/>
</dbReference>
<dbReference type="GO" id="GO:0030170">
    <property type="term" value="F:pyridoxal phosphate binding"/>
    <property type="evidence" value="ECO:0007669"/>
    <property type="project" value="InterPro"/>
</dbReference>
<dbReference type="Gene3D" id="3.90.1150.10">
    <property type="entry name" value="Aspartate Aminotransferase, domain 1"/>
    <property type="match status" value="1"/>
</dbReference>
<dbReference type="Pfam" id="PF00155">
    <property type="entry name" value="Aminotran_1_2"/>
    <property type="match status" value="1"/>
</dbReference>
<evidence type="ECO:0000256" key="5">
    <source>
        <dbReference type="ARBA" id="ARBA00022898"/>
    </source>
</evidence>